<protein>
    <submittedName>
        <fullName evidence="2">Uncharacterized protein</fullName>
    </submittedName>
</protein>
<dbReference type="EMBL" id="CM000127">
    <property type="protein sequence ID" value="EEC72659.1"/>
    <property type="molecule type" value="Genomic_DNA"/>
</dbReference>
<name>B8AJ98_ORYSI</name>
<feature type="compositionally biased region" description="Polar residues" evidence="1">
    <location>
        <begin position="8"/>
        <end position="18"/>
    </location>
</feature>
<feature type="region of interest" description="Disordered" evidence="1">
    <location>
        <begin position="1"/>
        <end position="117"/>
    </location>
</feature>
<evidence type="ECO:0000313" key="3">
    <source>
        <dbReference type="Proteomes" id="UP000007015"/>
    </source>
</evidence>
<keyword evidence="3" id="KW-1185">Reference proteome</keyword>
<accession>B8AJ98</accession>
<dbReference type="Proteomes" id="UP000007015">
    <property type="component" value="Chromosome 2"/>
</dbReference>
<proteinExistence type="predicted"/>
<feature type="compositionally biased region" description="Basic and acidic residues" evidence="1">
    <location>
        <begin position="50"/>
        <end position="64"/>
    </location>
</feature>
<dbReference type="HOGENOM" id="CLU_2088796_0_0_1"/>
<evidence type="ECO:0000256" key="1">
    <source>
        <dbReference type="SAM" id="MobiDB-lite"/>
    </source>
</evidence>
<evidence type="ECO:0000313" key="2">
    <source>
        <dbReference type="EMBL" id="EEC72659.1"/>
    </source>
</evidence>
<organism evidence="2 3">
    <name type="scientific">Oryza sativa subsp. indica</name>
    <name type="common">Rice</name>
    <dbReference type="NCBI Taxonomy" id="39946"/>
    <lineage>
        <taxon>Eukaryota</taxon>
        <taxon>Viridiplantae</taxon>
        <taxon>Streptophyta</taxon>
        <taxon>Embryophyta</taxon>
        <taxon>Tracheophyta</taxon>
        <taxon>Spermatophyta</taxon>
        <taxon>Magnoliopsida</taxon>
        <taxon>Liliopsida</taxon>
        <taxon>Poales</taxon>
        <taxon>Poaceae</taxon>
        <taxon>BOP clade</taxon>
        <taxon>Oryzoideae</taxon>
        <taxon>Oryzeae</taxon>
        <taxon>Oryzinae</taxon>
        <taxon>Oryza</taxon>
        <taxon>Oryza sativa</taxon>
    </lineage>
</organism>
<reference evidence="2 3" key="1">
    <citation type="journal article" date="2005" name="PLoS Biol.">
        <title>The genomes of Oryza sativa: a history of duplications.</title>
        <authorList>
            <person name="Yu J."/>
            <person name="Wang J."/>
            <person name="Lin W."/>
            <person name="Li S."/>
            <person name="Li H."/>
            <person name="Zhou J."/>
            <person name="Ni P."/>
            <person name="Dong W."/>
            <person name="Hu S."/>
            <person name="Zeng C."/>
            <person name="Zhang J."/>
            <person name="Zhang Y."/>
            <person name="Li R."/>
            <person name="Xu Z."/>
            <person name="Li S."/>
            <person name="Li X."/>
            <person name="Zheng H."/>
            <person name="Cong L."/>
            <person name="Lin L."/>
            <person name="Yin J."/>
            <person name="Geng J."/>
            <person name="Li G."/>
            <person name="Shi J."/>
            <person name="Liu J."/>
            <person name="Lv H."/>
            <person name="Li J."/>
            <person name="Wang J."/>
            <person name="Deng Y."/>
            <person name="Ran L."/>
            <person name="Shi X."/>
            <person name="Wang X."/>
            <person name="Wu Q."/>
            <person name="Li C."/>
            <person name="Ren X."/>
            <person name="Wang J."/>
            <person name="Wang X."/>
            <person name="Li D."/>
            <person name="Liu D."/>
            <person name="Zhang X."/>
            <person name="Ji Z."/>
            <person name="Zhao W."/>
            <person name="Sun Y."/>
            <person name="Zhang Z."/>
            <person name="Bao J."/>
            <person name="Han Y."/>
            <person name="Dong L."/>
            <person name="Ji J."/>
            <person name="Chen P."/>
            <person name="Wu S."/>
            <person name="Liu J."/>
            <person name="Xiao Y."/>
            <person name="Bu D."/>
            <person name="Tan J."/>
            <person name="Yang L."/>
            <person name="Ye C."/>
            <person name="Zhang J."/>
            <person name="Xu J."/>
            <person name="Zhou Y."/>
            <person name="Yu Y."/>
            <person name="Zhang B."/>
            <person name="Zhuang S."/>
            <person name="Wei H."/>
            <person name="Liu B."/>
            <person name="Lei M."/>
            <person name="Yu H."/>
            <person name="Li Y."/>
            <person name="Xu H."/>
            <person name="Wei S."/>
            <person name="He X."/>
            <person name="Fang L."/>
            <person name="Zhang Z."/>
            <person name="Zhang Y."/>
            <person name="Huang X."/>
            <person name="Su Z."/>
            <person name="Tong W."/>
            <person name="Li J."/>
            <person name="Tong Z."/>
            <person name="Li S."/>
            <person name="Ye J."/>
            <person name="Wang L."/>
            <person name="Fang L."/>
            <person name="Lei T."/>
            <person name="Chen C."/>
            <person name="Chen H."/>
            <person name="Xu Z."/>
            <person name="Li H."/>
            <person name="Huang H."/>
            <person name="Zhang F."/>
            <person name="Xu H."/>
            <person name="Li N."/>
            <person name="Zhao C."/>
            <person name="Li S."/>
            <person name="Dong L."/>
            <person name="Huang Y."/>
            <person name="Li L."/>
            <person name="Xi Y."/>
            <person name="Qi Q."/>
            <person name="Li W."/>
            <person name="Zhang B."/>
            <person name="Hu W."/>
            <person name="Zhang Y."/>
            <person name="Tian X."/>
            <person name="Jiao Y."/>
            <person name="Liang X."/>
            <person name="Jin J."/>
            <person name="Gao L."/>
            <person name="Zheng W."/>
            <person name="Hao B."/>
            <person name="Liu S."/>
            <person name="Wang W."/>
            <person name="Yuan L."/>
            <person name="Cao M."/>
            <person name="McDermott J."/>
            <person name="Samudrala R."/>
            <person name="Wang J."/>
            <person name="Wong G.K."/>
            <person name="Yang H."/>
        </authorList>
    </citation>
    <scope>NUCLEOTIDE SEQUENCE [LARGE SCALE GENOMIC DNA]</scope>
    <source>
        <strain evidence="3">cv. 93-11</strain>
    </source>
</reference>
<gene>
    <name evidence="2" type="ORF">OsI_06194</name>
</gene>
<dbReference type="Gramene" id="BGIOSGA007714-TA">
    <property type="protein sequence ID" value="BGIOSGA007714-PA"/>
    <property type="gene ID" value="BGIOSGA007714"/>
</dbReference>
<sequence>MCARKAQKASSEATTKSCDQVRWWTWRPRGAESQRWHGSLGHAKVASSQHRFDGGREGHAERSRKGGTARARSCKGGDGSMVDTEATRSGVEGWHGSPGHAKVVTPRRRRHDLGLEK</sequence>
<dbReference type="AlphaFoldDB" id="B8AJ98"/>